<name>D0LUS5_HALO1</name>
<dbReference type="HOGENOM" id="CLU_2464752_0_0_7"/>
<organism evidence="1 2">
    <name type="scientific">Haliangium ochraceum (strain DSM 14365 / JCM 11303 / SMP-2)</name>
    <dbReference type="NCBI Taxonomy" id="502025"/>
    <lineage>
        <taxon>Bacteria</taxon>
        <taxon>Pseudomonadati</taxon>
        <taxon>Myxococcota</taxon>
        <taxon>Polyangia</taxon>
        <taxon>Haliangiales</taxon>
        <taxon>Kofleriaceae</taxon>
        <taxon>Haliangium</taxon>
    </lineage>
</organism>
<dbReference type="EMBL" id="CP001804">
    <property type="protein sequence ID" value="ACY13965.1"/>
    <property type="molecule type" value="Genomic_DNA"/>
</dbReference>
<dbReference type="RefSeq" id="WP_012826574.1">
    <property type="nucleotide sequence ID" value="NC_013440.1"/>
</dbReference>
<gene>
    <name evidence="1" type="ordered locus">Hoch_1411</name>
</gene>
<evidence type="ECO:0000313" key="2">
    <source>
        <dbReference type="Proteomes" id="UP000001880"/>
    </source>
</evidence>
<dbReference type="AlphaFoldDB" id="D0LUS5"/>
<reference evidence="1 2" key="1">
    <citation type="journal article" date="2010" name="Stand. Genomic Sci.">
        <title>Complete genome sequence of Haliangium ochraceum type strain (SMP-2).</title>
        <authorList>
            <consortium name="US DOE Joint Genome Institute (JGI-PGF)"/>
            <person name="Ivanova N."/>
            <person name="Daum C."/>
            <person name="Lang E."/>
            <person name="Abt B."/>
            <person name="Kopitz M."/>
            <person name="Saunders E."/>
            <person name="Lapidus A."/>
            <person name="Lucas S."/>
            <person name="Glavina Del Rio T."/>
            <person name="Nolan M."/>
            <person name="Tice H."/>
            <person name="Copeland A."/>
            <person name="Cheng J.F."/>
            <person name="Chen F."/>
            <person name="Bruce D."/>
            <person name="Goodwin L."/>
            <person name="Pitluck S."/>
            <person name="Mavromatis K."/>
            <person name="Pati A."/>
            <person name="Mikhailova N."/>
            <person name="Chen A."/>
            <person name="Palaniappan K."/>
            <person name="Land M."/>
            <person name="Hauser L."/>
            <person name="Chang Y.J."/>
            <person name="Jeffries C.D."/>
            <person name="Detter J.C."/>
            <person name="Brettin T."/>
            <person name="Rohde M."/>
            <person name="Goker M."/>
            <person name="Bristow J."/>
            <person name="Markowitz V."/>
            <person name="Eisen J.A."/>
            <person name="Hugenholtz P."/>
            <person name="Kyrpides N.C."/>
            <person name="Klenk H.P."/>
        </authorList>
    </citation>
    <scope>NUCLEOTIDE SEQUENCE [LARGE SCALE GENOMIC DNA]</scope>
    <source>
        <strain evidence="2">DSM 14365 / CIP 107738 / JCM 11303 / AJ 13395 / SMP-2</strain>
    </source>
</reference>
<keyword evidence="2" id="KW-1185">Reference proteome</keyword>
<sequence>MTDNRREDFTAVSHKLVREPSYRQSFRNDPAGAAKSIGASSLTDEDLRALSSLSDGELDTVAAIQQKVASGSPDWGTEARDVNGGVIF</sequence>
<dbReference type="KEGG" id="hoh:Hoch_1411"/>
<protein>
    <submittedName>
        <fullName evidence="1">Uncharacterized protein</fullName>
    </submittedName>
</protein>
<evidence type="ECO:0000313" key="1">
    <source>
        <dbReference type="EMBL" id="ACY13965.1"/>
    </source>
</evidence>
<proteinExistence type="predicted"/>
<accession>D0LUS5</accession>
<dbReference type="Proteomes" id="UP000001880">
    <property type="component" value="Chromosome"/>
</dbReference>
<dbReference type="STRING" id="502025.Hoch_1411"/>